<evidence type="ECO:0000313" key="3">
    <source>
        <dbReference type="EnsemblProtists" id="PYU1_T013934"/>
    </source>
</evidence>
<proteinExistence type="inferred from homology"/>
<dbReference type="InterPro" id="IPR001498">
    <property type="entry name" value="Impact_N"/>
</dbReference>
<dbReference type="STRING" id="431595.K3X9N5"/>
<name>K3X9N5_GLOUD</name>
<dbReference type="PANTHER" id="PTHR16301">
    <property type="entry name" value="IMPACT-RELATED"/>
    <property type="match status" value="1"/>
</dbReference>
<protein>
    <recommendedName>
        <fullName evidence="2">Impact N-terminal domain-containing protein</fullName>
    </recommendedName>
</protein>
<organism evidence="3 4">
    <name type="scientific">Globisporangium ultimum (strain ATCC 200006 / CBS 805.95 / DAOM BR144)</name>
    <name type="common">Pythium ultimum</name>
    <dbReference type="NCBI Taxonomy" id="431595"/>
    <lineage>
        <taxon>Eukaryota</taxon>
        <taxon>Sar</taxon>
        <taxon>Stramenopiles</taxon>
        <taxon>Oomycota</taxon>
        <taxon>Peronosporomycetes</taxon>
        <taxon>Pythiales</taxon>
        <taxon>Pythiaceae</taxon>
        <taxon>Globisporangium</taxon>
    </lineage>
</organism>
<keyword evidence="4" id="KW-1185">Reference proteome</keyword>
<dbReference type="InterPro" id="IPR020568">
    <property type="entry name" value="Ribosomal_Su5_D2-typ_SF"/>
</dbReference>
<dbReference type="EMBL" id="GL376578">
    <property type="status" value="NOT_ANNOTATED_CDS"/>
    <property type="molecule type" value="Genomic_DNA"/>
</dbReference>
<evidence type="ECO:0000259" key="2">
    <source>
        <dbReference type="Pfam" id="PF01205"/>
    </source>
</evidence>
<sequence>MAAGVVKKTIRLAVEHETAKRKGSRFITAAWPLVSGAEAATHHSSQGGGDSAQRQVKALLAQQSAKFPLACHHCYAYTTLDGREFCSDDGEPHNTAGKPILAALHRAQLVDVCIVVSRIFGGTLLGTGGLIRAYGAAAQEVLEHAQIIDKVPTTVLRAKVPFSHIDVVKHACTRFLADIVAQDYESATGADFTLRVPELHVQELLDFLRSKSSGSIRIKSL</sequence>
<evidence type="ECO:0000313" key="4">
    <source>
        <dbReference type="Proteomes" id="UP000019132"/>
    </source>
</evidence>
<evidence type="ECO:0000256" key="1">
    <source>
        <dbReference type="ARBA" id="ARBA00007665"/>
    </source>
</evidence>
<dbReference type="GO" id="GO:0006446">
    <property type="term" value="P:regulation of translational initiation"/>
    <property type="evidence" value="ECO:0007669"/>
    <property type="project" value="TreeGrafter"/>
</dbReference>
<dbReference type="Gene3D" id="3.30.230.30">
    <property type="entry name" value="Impact, N-terminal domain"/>
    <property type="match status" value="1"/>
</dbReference>
<dbReference type="Pfam" id="PF01205">
    <property type="entry name" value="Impact_N"/>
    <property type="match status" value="1"/>
</dbReference>
<reference evidence="4" key="1">
    <citation type="journal article" date="2010" name="Genome Biol.">
        <title>Genome sequence of the necrotrophic plant pathogen Pythium ultimum reveals original pathogenicity mechanisms and effector repertoire.</title>
        <authorList>
            <person name="Levesque C.A."/>
            <person name="Brouwer H."/>
            <person name="Cano L."/>
            <person name="Hamilton J.P."/>
            <person name="Holt C."/>
            <person name="Huitema E."/>
            <person name="Raffaele S."/>
            <person name="Robideau G.P."/>
            <person name="Thines M."/>
            <person name="Win J."/>
            <person name="Zerillo M.M."/>
            <person name="Beakes G.W."/>
            <person name="Boore J.L."/>
            <person name="Busam D."/>
            <person name="Dumas B."/>
            <person name="Ferriera S."/>
            <person name="Fuerstenberg S.I."/>
            <person name="Gachon C.M."/>
            <person name="Gaulin E."/>
            <person name="Govers F."/>
            <person name="Grenville-Briggs L."/>
            <person name="Horner N."/>
            <person name="Hostetler J."/>
            <person name="Jiang R.H."/>
            <person name="Johnson J."/>
            <person name="Krajaejun T."/>
            <person name="Lin H."/>
            <person name="Meijer H.J."/>
            <person name="Moore B."/>
            <person name="Morris P."/>
            <person name="Phuntmart V."/>
            <person name="Puiu D."/>
            <person name="Shetty J."/>
            <person name="Stajich J.E."/>
            <person name="Tripathy S."/>
            <person name="Wawra S."/>
            <person name="van West P."/>
            <person name="Whitty B.R."/>
            <person name="Coutinho P.M."/>
            <person name="Henrissat B."/>
            <person name="Martin F."/>
            <person name="Thomas P.D."/>
            <person name="Tyler B.M."/>
            <person name="De Vries R.P."/>
            <person name="Kamoun S."/>
            <person name="Yandell M."/>
            <person name="Tisserat N."/>
            <person name="Buell C.R."/>
        </authorList>
    </citation>
    <scope>NUCLEOTIDE SEQUENCE</scope>
    <source>
        <strain evidence="4">DAOM:BR144</strain>
    </source>
</reference>
<dbReference type="InterPro" id="IPR035647">
    <property type="entry name" value="EFG_III/V"/>
</dbReference>
<reference evidence="3" key="3">
    <citation type="submission" date="2015-02" db="UniProtKB">
        <authorList>
            <consortium name="EnsemblProtists"/>
        </authorList>
    </citation>
    <scope>IDENTIFICATION</scope>
    <source>
        <strain evidence="3">DAOM BR144</strain>
    </source>
</reference>
<comment type="similarity">
    <text evidence="1">Belongs to the IMPACT family.</text>
</comment>
<dbReference type="Proteomes" id="UP000019132">
    <property type="component" value="Unassembled WGS sequence"/>
</dbReference>
<feature type="domain" description="Impact N-terminal" evidence="2">
    <location>
        <begin position="53"/>
        <end position="142"/>
    </location>
</feature>
<dbReference type="SUPFAM" id="SSF54980">
    <property type="entry name" value="EF-G C-terminal domain-like"/>
    <property type="match status" value="1"/>
</dbReference>
<dbReference type="SUPFAM" id="SSF54211">
    <property type="entry name" value="Ribosomal protein S5 domain 2-like"/>
    <property type="match status" value="1"/>
</dbReference>
<dbReference type="AlphaFoldDB" id="K3X9N5"/>
<dbReference type="InterPro" id="IPR036956">
    <property type="entry name" value="Impact_N_sf"/>
</dbReference>
<dbReference type="HOGENOM" id="CLU_083552_3_1_1"/>
<dbReference type="InterPro" id="IPR023582">
    <property type="entry name" value="Impact"/>
</dbReference>
<dbReference type="OMA" id="HCYAYTT"/>
<dbReference type="eggNOG" id="KOG3299">
    <property type="taxonomic scope" value="Eukaryota"/>
</dbReference>
<dbReference type="Gene3D" id="3.30.70.240">
    <property type="match status" value="1"/>
</dbReference>
<dbReference type="VEuPathDB" id="FungiDB:PYU1_G013905"/>
<reference evidence="4" key="2">
    <citation type="submission" date="2010-04" db="EMBL/GenBank/DDBJ databases">
        <authorList>
            <person name="Buell R."/>
            <person name="Hamilton J."/>
            <person name="Hostetler J."/>
        </authorList>
    </citation>
    <scope>NUCLEOTIDE SEQUENCE [LARGE SCALE GENOMIC DNA]</scope>
    <source>
        <strain evidence="4">DAOM:BR144</strain>
    </source>
</reference>
<dbReference type="GO" id="GO:0005737">
    <property type="term" value="C:cytoplasm"/>
    <property type="evidence" value="ECO:0007669"/>
    <property type="project" value="TreeGrafter"/>
</dbReference>
<dbReference type="PANTHER" id="PTHR16301:SF20">
    <property type="entry name" value="IMPACT FAMILY MEMBER YIGZ"/>
    <property type="match status" value="1"/>
</dbReference>
<dbReference type="InParanoid" id="K3X9N5"/>
<accession>K3X9N5</accession>
<dbReference type="EnsemblProtists" id="PYU1_T013934">
    <property type="protein sequence ID" value="PYU1_T013934"/>
    <property type="gene ID" value="PYU1_G013905"/>
</dbReference>